<reference evidence="2" key="2">
    <citation type="journal article" date="2015" name="Data Brief">
        <title>Shoot transcriptome of the giant reed, Arundo donax.</title>
        <authorList>
            <person name="Barrero R.A."/>
            <person name="Guerrero F.D."/>
            <person name="Moolhuijzen P."/>
            <person name="Goolsby J.A."/>
            <person name="Tidwell J."/>
            <person name="Bellgard S.E."/>
            <person name="Bellgard M.I."/>
        </authorList>
    </citation>
    <scope>NUCLEOTIDE SEQUENCE</scope>
    <source>
        <tissue evidence="2">Shoot tissue taken approximately 20 cm above the soil surface</tissue>
    </source>
</reference>
<feature type="region of interest" description="Disordered" evidence="1">
    <location>
        <begin position="21"/>
        <end position="60"/>
    </location>
</feature>
<reference evidence="2" key="1">
    <citation type="submission" date="2014-09" db="EMBL/GenBank/DDBJ databases">
        <authorList>
            <person name="Magalhaes I.L.F."/>
            <person name="Oliveira U."/>
            <person name="Santos F.R."/>
            <person name="Vidigal T.H.D.A."/>
            <person name="Brescovit A.D."/>
            <person name="Santos A.J."/>
        </authorList>
    </citation>
    <scope>NUCLEOTIDE SEQUENCE</scope>
    <source>
        <tissue evidence="2">Shoot tissue taken approximately 20 cm above the soil surface</tissue>
    </source>
</reference>
<feature type="compositionally biased region" description="Low complexity" evidence="1">
    <location>
        <begin position="24"/>
        <end position="34"/>
    </location>
</feature>
<name>A0A0A9F5K3_ARUDO</name>
<evidence type="ECO:0000256" key="1">
    <source>
        <dbReference type="SAM" id="MobiDB-lite"/>
    </source>
</evidence>
<accession>A0A0A9F5K3</accession>
<proteinExistence type="predicted"/>
<sequence length="60" mass="6085">MKKAAPVLAASEKKVNIAGNSILGSAGSTGTGSRSDCEPLEAAARMAEEEHPRLRPPPGA</sequence>
<dbReference type="EMBL" id="GBRH01192460">
    <property type="protein sequence ID" value="JAE05436.1"/>
    <property type="molecule type" value="Transcribed_RNA"/>
</dbReference>
<evidence type="ECO:0000313" key="2">
    <source>
        <dbReference type="EMBL" id="JAE05436.1"/>
    </source>
</evidence>
<protein>
    <submittedName>
        <fullName evidence="2">Uncharacterized protein</fullName>
    </submittedName>
</protein>
<organism evidence="2">
    <name type="scientific">Arundo donax</name>
    <name type="common">Giant reed</name>
    <name type="synonym">Donax arundinaceus</name>
    <dbReference type="NCBI Taxonomy" id="35708"/>
    <lineage>
        <taxon>Eukaryota</taxon>
        <taxon>Viridiplantae</taxon>
        <taxon>Streptophyta</taxon>
        <taxon>Embryophyta</taxon>
        <taxon>Tracheophyta</taxon>
        <taxon>Spermatophyta</taxon>
        <taxon>Magnoliopsida</taxon>
        <taxon>Liliopsida</taxon>
        <taxon>Poales</taxon>
        <taxon>Poaceae</taxon>
        <taxon>PACMAD clade</taxon>
        <taxon>Arundinoideae</taxon>
        <taxon>Arundineae</taxon>
        <taxon>Arundo</taxon>
    </lineage>
</organism>
<dbReference type="AlphaFoldDB" id="A0A0A9F5K3"/>